<evidence type="ECO:0000313" key="4">
    <source>
        <dbReference type="Proteomes" id="UP000269317"/>
    </source>
</evidence>
<dbReference type="RefSeq" id="WP_002901844.1">
    <property type="nucleotide sequence ID" value="NZ_CDMW01000001.1"/>
</dbReference>
<reference evidence="2 4" key="2">
    <citation type="submission" date="2018-11" db="EMBL/GenBank/DDBJ databases">
        <title>Species Designations Belie Phenotypic and Genotypic Heterogeneity in Oral Streptococci.</title>
        <authorList>
            <person name="Velsko I."/>
        </authorList>
    </citation>
    <scope>NUCLEOTIDE SEQUENCE [LARGE SCALE GENOMIC DNA]</scope>
    <source>
        <strain evidence="2 4">KLC03</strain>
    </source>
</reference>
<dbReference type="Proteomes" id="UP000183504">
    <property type="component" value="Unassembled WGS sequence"/>
</dbReference>
<evidence type="ECO:0000313" key="3">
    <source>
        <dbReference type="Proteomes" id="UP000183504"/>
    </source>
</evidence>
<dbReference type="AlphaFoldDB" id="A0A0B7GTD1"/>
<reference evidence="1 3" key="1">
    <citation type="submission" date="2015-01" db="EMBL/GenBank/DDBJ databases">
        <authorList>
            <person name="Pelicic Vladimir"/>
        </authorList>
    </citation>
    <scope>NUCLEOTIDE SEQUENCE [LARGE SCALE GENOMIC DNA]</scope>
    <source>
        <strain evidence="1 3">2908</strain>
    </source>
</reference>
<dbReference type="EMBL" id="CDMW01000001">
    <property type="protein sequence ID" value="CEL91478.1"/>
    <property type="molecule type" value="Genomic_DNA"/>
</dbReference>
<accession>A0A0B7GTD1</accession>
<dbReference type="EMBL" id="RJML01000015">
    <property type="protein sequence ID" value="RSI07177.1"/>
    <property type="molecule type" value="Genomic_DNA"/>
</dbReference>
<protein>
    <submittedName>
        <fullName evidence="1">Uncharacterized protein</fullName>
    </submittedName>
</protein>
<proteinExistence type="predicted"/>
<name>A0A0B7GTD1_STRSA</name>
<organism evidence="1 3">
    <name type="scientific">Streptococcus sanguinis</name>
    <dbReference type="NCBI Taxonomy" id="1305"/>
    <lineage>
        <taxon>Bacteria</taxon>
        <taxon>Bacillati</taxon>
        <taxon>Bacillota</taxon>
        <taxon>Bacilli</taxon>
        <taxon>Lactobacillales</taxon>
        <taxon>Streptococcaceae</taxon>
        <taxon>Streptococcus</taxon>
    </lineage>
</organism>
<dbReference type="Proteomes" id="UP000269317">
    <property type="component" value="Unassembled WGS sequence"/>
</dbReference>
<evidence type="ECO:0000313" key="1">
    <source>
        <dbReference type="EMBL" id="CEL91478.1"/>
    </source>
</evidence>
<sequence>MVAVTTDTEGRASQLALIRGKMRQIEKVIAALNGVSTSVEDVLGGDGPIAEGYHLSGKPYSSMTDSENDIRTAAQTAFNSQRTSVIADLNEKYRALQAEAQSLL</sequence>
<gene>
    <name evidence="2" type="ORF">D8887_11460</name>
    <name evidence="1" type="ORF">SSV_2210</name>
</gene>
<evidence type="ECO:0000313" key="2">
    <source>
        <dbReference type="EMBL" id="RSI07177.1"/>
    </source>
</evidence>